<evidence type="ECO:0000313" key="2">
    <source>
        <dbReference type="EMBL" id="HEA16997.1"/>
    </source>
</evidence>
<name>A0A7V1CZ61_9GAMM</name>
<dbReference type="Pfam" id="PF03923">
    <property type="entry name" value="Lipoprotein_16"/>
    <property type="match status" value="1"/>
</dbReference>
<gene>
    <name evidence="2" type="ORF">ENH88_11240</name>
</gene>
<evidence type="ECO:0000256" key="1">
    <source>
        <dbReference type="SAM" id="SignalP"/>
    </source>
</evidence>
<evidence type="ECO:0008006" key="3">
    <source>
        <dbReference type="Google" id="ProtNLM"/>
    </source>
</evidence>
<organism evidence="2">
    <name type="scientific">Pseudoalteromonas prydzensis</name>
    <dbReference type="NCBI Taxonomy" id="182141"/>
    <lineage>
        <taxon>Bacteria</taxon>
        <taxon>Pseudomonadati</taxon>
        <taxon>Pseudomonadota</taxon>
        <taxon>Gammaproteobacteria</taxon>
        <taxon>Alteromonadales</taxon>
        <taxon>Pseudoalteromonadaceae</taxon>
        <taxon>Pseudoalteromonas</taxon>
    </lineage>
</organism>
<dbReference type="InterPro" id="IPR005619">
    <property type="entry name" value="Uncharacterised_YajG"/>
</dbReference>
<protein>
    <recommendedName>
        <fullName evidence="3">Lipoprotein</fullName>
    </recommendedName>
</protein>
<dbReference type="AlphaFoldDB" id="A0A7V1CZ61"/>
<accession>A0A7V1CZ61</accession>
<dbReference type="PROSITE" id="PS51257">
    <property type="entry name" value="PROKAR_LIPOPROTEIN"/>
    <property type="match status" value="1"/>
</dbReference>
<sequence>MTMMKYILPCCALLSLSACSSQPNQLILNPVYQGGKLSSINQSLSTSVIDLRGDPATLKLITSDKTQTIASQGLTESIKSALDSALSRNGASISNLATTRFEVDIHTLQAVVTEKMVSHTSDAKIELGVRVIRSSSNFSKIYRGNASLAGPLGHDRAKIEGQLNKLTEQLITRMVSDPELLAFLEG</sequence>
<feature type="signal peptide" evidence="1">
    <location>
        <begin position="1"/>
        <end position="20"/>
    </location>
</feature>
<feature type="chain" id="PRO_5030807269" description="Lipoprotein" evidence="1">
    <location>
        <begin position="21"/>
        <end position="186"/>
    </location>
</feature>
<reference evidence="2" key="1">
    <citation type="journal article" date="2020" name="mSystems">
        <title>Genome- and Community-Level Interaction Insights into Carbon Utilization and Element Cycling Functions of Hydrothermarchaeota in Hydrothermal Sediment.</title>
        <authorList>
            <person name="Zhou Z."/>
            <person name="Liu Y."/>
            <person name="Xu W."/>
            <person name="Pan J."/>
            <person name="Luo Z.H."/>
            <person name="Li M."/>
        </authorList>
    </citation>
    <scope>NUCLEOTIDE SEQUENCE [LARGE SCALE GENOMIC DNA]</scope>
    <source>
        <strain evidence="2">HyVt-346</strain>
    </source>
</reference>
<comment type="caution">
    <text evidence="2">The sequence shown here is derived from an EMBL/GenBank/DDBJ whole genome shotgun (WGS) entry which is preliminary data.</text>
</comment>
<proteinExistence type="predicted"/>
<keyword evidence="1" id="KW-0732">Signal</keyword>
<dbReference type="Proteomes" id="UP000886188">
    <property type="component" value="Unassembled WGS sequence"/>
</dbReference>
<dbReference type="EMBL" id="DRGM01000120">
    <property type="protein sequence ID" value="HEA16997.1"/>
    <property type="molecule type" value="Genomic_DNA"/>
</dbReference>